<dbReference type="GO" id="GO:0005794">
    <property type="term" value="C:Golgi apparatus"/>
    <property type="evidence" value="ECO:0007669"/>
    <property type="project" value="UniProtKB-SubCell"/>
</dbReference>
<evidence type="ECO:0000256" key="3">
    <source>
        <dbReference type="ARBA" id="ARBA00009105"/>
    </source>
</evidence>
<proteinExistence type="inferred from homology"/>
<dbReference type="PANTHER" id="PTHR31646">
    <property type="entry name" value="ALPHA-1,2-MANNOSYLTRANSFERASE MNN2"/>
    <property type="match status" value="1"/>
</dbReference>
<dbReference type="FunFam" id="3.90.550.10:FF:000177">
    <property type="entry name" value="MNN5p Alpha-1,2-mannosyltransferase"/>
    <property type="match status" value="1"/>
</dbReference>
<organism evidence="7 8">
    <name type="scientific">Lachancea meyersii CBS 8951</name>
    <dbReference type="NCBI Taxonomy" id="1266667"/>
    <lineage>
        <taxon>Eukaryota</taxon>
        <taxon>Fungi</taxon>
        <taxon>Dikarya</taxon>
        <taxon>Ascomycota</taxon>
        <taxon>Saccharomycotina</taxon>
        <taxon>Saccharomycetes</taxon>
        <taxon>Saccharomycetales</taxon>
        <taxon>Saccharomycetaceae</taxon>
        <taxon>Lachancea</taxon>
    </lineage>
</organism>
<keyword evidence="5" id="KW-0333">Golgi apparatus</keyword>
<sequence length="556" mass="63542">MLALRKKLLASCFVVVVATLVLFSVHRHLNPSLSVREKFYAEVFQNIKKFSPIHPPKQRESVKLSGCDMGSSGINKGDSVARTTYKNLDRCYKLSNLQFEGLQAPHTGFLAAVRGLFKYESSSSIHEQLFPREEGFVTVGGGRFSLLSYTMIKTLRERGSTLPVEVVIPPQDEAGEEHYCNEVLPELNGRCVFFSDVLPKDLLSAWEFKRYQIKSVALLISSFKKIVFIDADDFPLKNLDSVFKSDVVKQNGLVLWPDLWRRVTAPVFYRIANVDVDLNDRVRNLGDDVSPPSRYQKPGEKLDLDAIPFHDLQGAVPDPTSESGQMIIDKVRHLQTLLLALYYNVYGPEWYYSLMSQGTAGEGDKETFATAAHVLGLPYYQVKTKLAFDGYHSNGGFSGVALLQHDCVQDFELHERAISRVRKDMTEYQKFDPAYDAEDGFYNDLQKRRDKSDIDVMFAHASYHKFDPWQLYNEKIYLNPDGSQFRSFHNLKKIKYFDIELFNFEVLQSALCSTKVINFAYLKDKYGTAKWTEVCQYVNDRVTFLRESHKSAIGQV</sequence>
<dbReference type="AlphaFoldDB" id="A0A1G4K6Q6"/>
<evidence type="ECO:0000313" key="8">
    <source>
        <dbReference type="Proteomes" id="UP000191144"/>
    </source>
</evidence>
<evidence type="ECO:0000256" key="4">
    <source>
        <dbReference type="ARBA" id="ARBA00022679"/>
    </source>
</evidence>
<evidence type="ECO:0000313" key="7">
    <source>
        <dbReference type="EMBL" id="SCU99551.1"/>
    </source>
</evidence>
<dbReference type="GO" id="GO:0000026">
    <property type="term" value="F:alpha-1,2-mannosyltransferase activity"/>
    <property type="evidence" value="ECO:0007669"/>
    <property type="project" value="UniProtKB-ARBA"/>
</dbReference>
<evidence type="ECO:0000256" key="1">
    <source>
        <dbReference type="ARBA" id="ARBA00004555"/>
    </source>
</evidence>
<keyword evidence="6" id="KW-0325">Glycoprotein</keyword>
<comment type="similarity">
    <text evidence="3">Belongs to the MNN1/MNT family.</text>
</comment>
<gene>
    <name evidence="7" type="ORF">LAME_0G03664G</name>
</gene>
<evidence type="ECO:0000256" key="2">
    <source>
        <dbReference type="ARBA" id="ARBA00004922"/>
    </source>
</evidence>
<evidence type="ECO:0000256" key="5">
    <source>
        <dbReference type="ARBA" id="ARBA00023034"/>
    </source>
</evidence>
<accession>A0A1G4K6Q6</accession>
<comment type="pathway">
    <text evidence="2">Protein modification; protein glycosylation.</text>
</comment>
<dbReference type="InterPro" id="IPR029044">
    <property type="entry name" value="Nucleotide-diphossugar_trans"/>
</dbReference>
<dbReference type="GO" id="GO:0046354">
    <property type="term" value="P:mannan biosynthetic process"/>
    <property type="evidence" value="ECO:0007669"/>
    <property type="project" value="TreeGrafter"/>
</dbReference>
<dbReference type="PANTHER" id="PTHR31646:SF6">
    <property type="entry name" value="ALPHA-1,2-MANNOSYLTRANSFERASE MNN5"/>
    <property type="match status" value="1"/>
</dbReference>
<name>A0A1G4K6Q6_9SACH</name>
<comment type="subcellular location">
    <subcellularLocation>
        <location evidence="1">Golgi apparatus</location>
    </subcellularLocation>
</comment>
<dbReference type="InterPro" id="IPR022751">
    <property type="entry name" value="Alpha_mannosyltransferase"/>
</dbReference>
<dbReference type="EMBL" id="LT598484">
    <property type="protein sequence ID" value="SCU99551.1"/>
    <property type="molecule type" value="Genomic_DNA"/>
</dbReference>
<dbReference type="Proteomes" id="UP000191144">
    <property type="component" value="Chromosome G"/>
</dbReference>
<dbReference type="SUPFAM" id="SSF53448">
    <property type="entry name" value="Nucleotide-diphospho-sugar transferases"/>
    <property type="match status" value="1"/>
</dbReference>
<keyword evidence="8" id="KW-1185">Reference proteome</keyword>
<dbReference type="Pfam" id="PF11051">
    <property type="entry name" value="Mannosyl_trans3"/>
    <property type="match status" value="1"/>
</dbReference>
<protein>
    <submittedName>
        <fullName evidence="7">LAME_0G03664g1_1</fullName>
    </submittedName>
</protein>
<evidence type="ECO:0000256" key="6">
    <source>
        <dbReference type="ARBA" id="ARBA00023180"/>
    </source>
</evidence>
<dbReference type="OrthoDB" id="430354at2759"/>
<keyword evidence="4" id="KW-0808">Transferase</keyword>
<reference evidence="8" key="1">
    <citation type="submission" date="2016-03" db="EMBL/GenBank/DDBJ databases">
        <authorList>
            <person name="Devillers Hugo."/>
        </authorList>
    </citation>
    <scope>NUCLEOTIDE SEQUENCE [LARGE SCALE GENOMIC DNA]</scope>
</reference>